<keyword evidence="3" id="KW-1185">Reference proteome</keyword>
<keyword evidence="1" id="KW-0472">Membrane</keyword>
<evidence type="ECO:0000313" key="2">
    <source>
        <dbReference type="EMBL" id="SMG24747.1"/>
    </source>
</evidence>
<proteinExistence type="predicted"/>
<reference evidence="3" key="1">
    <citation type="submission" date="2017-04" db="EMBL/GenBank/DDBJ databases">
        <authorList>
            <person name="Varghese N."/>
            <person name="Submissions S."/>
        </authorList>
    </citation>
    <scope>NUCLEOTIDE SEQUENCE [LARGE SCALE GENOMIC DNA]</scope>
    <source>
        <strain evidence="3">DSM 4125</strain>
    </source>
</reference>
<evidence type="ECO:0000256" key="1">
    <source>
        <dbReference type="SAM" id="Phobius"/>
    </source>
</evidence>
<sequence length="133" mass="15256">MKYLFFIIFIIVNVQFVHSQNDKNYQIVTNDYESFMYNGMEYEFKGLENIIKSNQSAYSSYKKSKLNGAITKITALLGGALIGYSTVSLIRDYKKTDILFMASGASLIGVSYVFHIRKNKKIKQSVSRFNKSE</sequence>
<keyword evidence="1" id="KW-1133">Transmembrane helix</keyword>
<gene>
    <name evidence="2" type="ORF">SAMN05661096_01484</name>
</gene>
<dbReference type="EMBL" id="FXAW01000002">
    <property type="protein sequence ID" value="SMG24747.1"/>
    <property type="molecule type" value="Genomic_DNA"/>
</dbReference>
<dbReference type="Proteomes" id="UP000193804">
    <property type="component" value="Unassembled WGS sequence"/>
</dbReference>
<evidence type="ECO:0000313" key="3">
    <source>
        <dbReference type="Proteomes" id="UP000193804"/>
    </source>
</evidence>
<keyword evidence="1" id="KW-0812">Transmembrane</keyword>
<dbReference type="RefSeq" id="WP_085516413.1">
    <property type="nucleotide sequence ID" value="NZ_FXAW01000002.1"/>
</dbReference>
<accession>A0A1X7JB14</accession>
<name>A0A1X7JB14_9BACT</name>
<organism evidence="2 3">
    <name type="scientific">Marivirga sericea</name>
    <dbReference type="NCBI Taxonomy" id="1028"/>
    <lineage>
        <taxon>Bacteria</taxon>
        <taxon>Pseudomonadati</taxon>
        <taxon>Bacteroidota</taxon>
        <taxon>Cytophagia</taxon>
        <taxon>Cytophagales</taxon>
        <taxon>Marivirgaceae</taxon>
        <taxon>Marivirga</taxon>
    </lineage>
</organism>
<feature type="transmembrane region" description="Helical" evidence="1">
    <location>
        <begin position="98"/>
        <end position="115"/>
    </location>
</feature>
<dbReference type="AlphaFoldDB" id="A0A1X7JB14"/>
<dbReference type="STRING" id="1028.SAMN05661096_01484"/>
<protein>
    <submittedName>
        <fullName evidence="2">Uncharacterized protein</fullName>
    </submittedName>
</protein>
<dbReference type="OrthoDB" id="1122180at2"/>